<accession>A0ACC2NUX5</accession>
<dbReference type="Proteomes" id="UP001239111">
    <property type="component" value="Chromosome 2"/>
</dbReference>
<name>A0ACC2NUX5_9HYME</name>
<evidence type="ECO:0000313" key="1">
    <source>
        <dbReference type="EMBL" id="KAJ8674932.1"/>
    </source>
</evidence>
<proteinExistence type="predicted"/>
<comment type="caution">
    <text evidence="1">The sequence shown here is derived from an EMBL/GenBank/DDBJ whole genome shotgun (WGS) entry which is preliminary data.</text>
</comment>
<evidence type="ECO:0000313" key="2">
    <source>
        <dbReference type="Proteomes" id="UP001239111"/>
    </source>
</evidence>
<organism evidence="1 2">
    <name type="scientific">Eretmocerus hayati</name>
    <dbReference type="NCBI Taxonomy" id="131215"/>
    <lineage>
        <taxon>Eukaryota</taxon>
        <taxon>Metazoa</taxon>
        <taxon>Ecdysozoa</taxon>
        <taxon>Arthropoda</taxon>
        <taxon>Hexapoda</taxon>
        <taxon>Insecta</taxon>
        <taxon>Pterygota</taxon>
        <taxon>Neoptera</taxon>
        <taxon>Endopterygota</taxon>
        <taxon>Hymenoptera</taxon>
        <taxon>Apocrita</taxon>
        <taxon>Proctotrupomorpha</taxon>
        <taxon>Chalcidoidea</taxon>
        <taxon>Aphelinidae</taxon>
        <taxon>Aphelininae</taxon>
        <taxon>Eretmocerus</taxon>
    </lineage>
</organism>
<keyword evidence="2" id="KW-1185">Reference proteome</keyword>
<dbReference type="EMBL" id="CM056742">
    <property type="protein sequence ID" value="KAJ8674932.1"/>
    <property type="molecule type" value="Genomic_DNA"/>
</dbReference>
<gene>
    <name evidence="1" type="ORF">QAD02_010718</name>
</gene>
<sequence>MSHTDPSANGLSYRMILASSLWSFTQEDLKMYTECSTFVLLGLARFTKIFKKTYYFDEIEQLVTKNDGARFVASFLLKISVLLGTGCTLVRLIDPIQEDGSEIELKNEDGTDVPLFRSPVFNVLTMLASIGCIPNVSSHRTIDHKFVMLALQPIKKGTRLISFGKSDFSIFNRKPKSERQSMHYDHYRCSCNCQACTEDWPVALDEIAASEAIIYSESQLHDVKKFLSDLESLISQWDTHTIAHKPNYPDIKTVNKLKSMVAASWKYFSLPSRMMLLSTSLMVTILGSFYDPDKNMFTSSKSAYNMDTQRVVELFHKYRSVPEMV</sequence>
<reference evidence="1" key="1">
    <citation type="submission" date="2023-04" db="EMBL/GenBank/DDBJ databases">
        <title>A chromosome-level genome assembly of the parasitoid wasp Eretmocerus hayati.</title>
        <authorList>
            <person name="Zhong Y."/>
            <person name="Liu S."/>
            <person name="Liu Y."/>
        </authorList>
    </citation>
    <scope>NUCLEOTIDE SEQUENCE</scope>
    <source>
        <strain evidence="1">ZJU_SS_LIU_2023</strain>
    </source>
</reference>
<protein>
    <submittedName>
        <fullName evidence="1">Uncharacterized protein</fullName>
    </submittedName>
</protein>